<evidence type="ECO:0000259" key="5">
    <source>
        <dbReference type="Pfam" id="PF13407"/>
    </source>
</evidence>
<evidence type="ECO:0000256" key="2">
    <source>
        <dbReference type="ARBA" id="ARBA00007639"/>
    </source>
</evidence>
<keyword evidence="7" id="KW-1185">Reference proteome</keyword>
<dbReference type="PROSITE" id="PS51257">
    <property type="entry name" value="PROKAR_LIPOPROTEIN"/>
    <property type="match status" value="1"/>
</dbReference>
<dbReference type="InterPro" id="IPR028082">
    <property type="entry name" value="Peripla_BP_I"/>
</dbReference>
<dbReference type="Gene3D" id="3.40.50.2300">
    <property type="match status" value="2"/>
</dbReference>
<evidence type="ECO:0000256" key="4">
    <source>
        <dbReference type="SAM" id="SignalP"/>
    </source>
</evidence>
<evidence type="ECO:0000256" key="1">
    <source>
        <dbReference type="ARBA" id="ARBA00004196"/>
    </source>
</evidence>
<evidence type="ECO:0000313" key="6">
    <source>
        <dbReference type="EMBL" id="MEQ2555995.1"/>
    </source>
</evidence>
<dbReference type="EMBL" id="JBBMFS010000015">
    <property type="protein sequence ID" value="MEQ2555995.1"/>
    <property type="molecule type" value="Genomic_DNA"/>
</dbReference>
<name>A0ABV1H8E1_9FIRM</name>
<dbReference type="PANTHER" id="PTHR46847">
    <property type="entry name" value="D-ALLOSE-BINDING PERIPLASMIC PROTEIN-RELATED"/>
    <property type="match status" value="1"/>
</dbReference>
<comment type="subcellular location">
    <subcellularLocation>
        <location evidence="1">Cell envelope</location>
    </subcellularLocation>
</comment>
<comment type="caution">
    <text evidence="6">The sequence shown here is derived from an EMBL/GenBank/DDBJ whole genome shotgun (WGS) entry which is preliminary data.</text>
</comment>
<comment type="similarity">
    <text evidence="2">Belongs to the bacterial solute-binding protein 2 family.</text>
</comment>
<feature type="domain" description="Periplasmic binding protein" evidence="5">
    <location>
        <begin position="45"/>
        <end position="294"/>
    </location>
</feature>
<keyword evidence="3 4" id="KW-0732">Signal</keyword>
<sequence>MKKIISWFLCITMLAGCLVLGGCTQSAKSGSSAGGSVKMLLSLGQADTFRTTLVNQAKKTASENNVQLDVLDAESSIEKQVEHIKKAVSEKYDVILCNMVDADTALELEALAGDIPIVFFNTSPDVSRLKAGKYIYVGSNEADAGQYQAEYVLEQLKTLSELNVAIIKGPDSHSATKGRTDAVKNTLNTSGKTVHYVFEDHADWDQTRAEELFTIFLKTNQKCNAVICNNDTMALGVADACKKAGRNDILILGIDATADGCTAITNGTMNFTVYQSATGQGERLIQAGKILAQGGSIKDLDGAAENEKYVWVPFEKVDASNVRNYQ</sequence>
<organism evidence="6 7">
    <name type="scientific">Lachnospira intestinalis</name>
    <dbReference type="NCBI Taxonomy" id="3133158"/>
    <lineage>
        <taxon>Bacteria</taxon>
        <taxon>Bacillati</taxon>
        <taxon>Bacillota</taxon>
        <taxon>Clostridia</taxon>
        <taxon>Lachnospirales</taxon>
        <taxon>Lachnospiraceae</taxon>
        <taxon>Lachnospira</taxon>
    </lineage>
</organism>
<dbReference type="PANTHER" id="PTHR46847:SF1">
    <property type="entry name" value="D-ALLOSE-BINDING PERIPLASMIC PROTEIN-RELATED"/>
    <property type="match status" value="1"/>
</dbReference>
<feature type="chain" id="PRO_5046199567" evidence="4">
    <location>
        <begin position="22"/>
        <end position="326"/>
    </location>
</feature>
<dbReference type="InterPro" id="IPR025997">
    <property type="entry name" value="SBP_2_dom"/>
</dbReference>
<dbReference type="SUPFAM" id="SSF53822">
    <property type="entry name" value="Periplasmic binding protein-like I"/>
    <property type="match status" value="1"/>
</dbReference>
<protein>
    <submittedName>
        <fullName evidence="6">Sugar ABC transporter substrate-binding protein</fullName>
    </submittedName>
</protein>
<dbReference type="CDD" id="cd01536">
    <property type="entry name" value="PBP1_ABC_sugar_binding-like"/>
    <property type="match status" value="1"/>
</dbReference>
<dbReference type="Pfam" id="PF13407">
    <property type="entry name" value="Peripla_BP_4"/>
    <property type="match status" value="1"/>
</dbReference>
<evidence type="ECO:0000256" key="3">
    <source>
        <dbReference type="ARBA" id="ARBA00022729"/>
    </source>
</evidence>
<proteinExistence type="inferred from homology"/>
<reference evidence="6" key="1">
    <citation type="submission" date="2024-03" db="EMBL/GenBank/DDBJ databases">
        <title>Human intestinal bacterial collection.</title>
        <authorList>
            <person name="Pauvert C."/>
            <person name="Hitch T.C.A."/>
            <person name="Clavel T."/>
        </authorList>
    </citation>
    <scope>NUCLEOTIDE SEQUENCE [LARGE SCALE GENOMIC DNA]</scope>
    <source>
        <strain evidence="6">CLA-AA-H89B</strain>
    </source>
</reference>
<gene>
    <name evidence="6" type="ORF">WMO37_13445</name>
</gene>
<accession>A0ABV1H8E1</accession>
<feature type="signal peptide" evidence="4">
    <location>
        <begin position="1"/>
        <end position="21"/>
    </location>
</feature>
<dbReference type="Proteomes" id="UP001546774">
    <property type="component" value="Unassembled WGS sequence"/>
</dbReference>
<evidence type="ECO:0000313" key="7">
    <source>
        <dbReference type="Proteomes" id="UP001546774"/>
    </source>
</evidence>